<dbReference type="AlphaFoldDB" id="A0A9P0IHR2"/>
<sequence>MRRFLDAPPASSRDTSLLSSLLHFVIAYMDNVPKSDGTMSWIKSSFIGNEAHIISLLSRDQLYPQQTAQECIEVTQLHIHIVKVLLRCVMMLETWEDYDSYKLESLLKILLVCLDKVDLKNFHMLGYLNELMRCIRYAVNSRYCKLSEDTLIQCLKVVARTLSGCASGGGCKGQACRLDATLSLLALLRQIHDEAIPVQVSSIIMFDCLPLLITSYFHVVSLSLLSAY</sequence>
<accession>A0A9P0IHR2</accession>
<keyword evidence="2" id="KW-1185">Reference proteome</keyword>
<dbReference type="EMBL" id="LR824538">
    <property type="protein sequence ID" value="CAH1646021.1"/>
    <property type="molecule type" value="Genomic_DNA"/>
</dbReference>
<reference evidence="1" key="1">
    <citation type="submission" date="2022-02" db="EMBL/GenBank/DDBJ databases">
        <authorList>
            <person name="King R."/>
        </authorList>
    </citation>
    <scope>NUCLEOTIDE SEQUENCE</scope>
</reference>
<evidence type="ECO:0000313" key="1">
    <source>
        <dbReference type="EMBL" id="CAH1646021.1"/>
    </source>
</evidence>
<dbReference type="Proteomes" id="UP001153321">
    <property type="component" value="Chromosome 7"/>
</dbReference>
<protein>
    <submittedName>
        <fullName evidence="1">Uncharacterized protein</fullName>
    </submittedName>
</protein>
<evidence type="ECO:0000313" key="2">
    <source>
        <dbReference type="Proteomes" id="UP001153321"/>
    </source>
</evidence>
<organism evidence="1 2">
    <name type="scientific">Spodoptera littoralis</name>
    <name type="common">Egyptian cotton leafworm</name>
    <dbReference type="NCBI Taxonomy" id="7109"/>
    <lineage>
        <taxon>Eukaryota</taxon>
        <taxon>Metazoa</taxon>
        <taxon>Ecdysozoa</taxon>
        <taxon>Arthropoda</taxon>
        <taxon>Hexapoda</taxon>
        <taxon>Insecta</taxon>
        <taxon>Pterygota</taxon>
        <taxon>Neoptera</taxon>
        <taxon>Endopterygota</taxon>
        <taxon>Lepidoptera</taxon>
        <taxon>Glossata</taxon>
        <taxon>Ditrysia</taxon>
        <taxon>Noctuoidea</taxon>
        <taxon>Noctuidae</taxon>
        <taxon>Amphipyrinae</taxon>
        <taxon>Spodoptera</taxon>
    </lineage>
</organism>
<name>A0A9P0IHR2_SPOLI</name>
<gene>
    <name evidence="1" type="ORF">SPLIT_LOCUS11373</name>
</gene>
<proteinExistence type="predicted"/>